<dbReference type="PROSITE" id="PS50088">
    <property type="entry name" value="ANK_REPEAT"/>
    <property type="match status" value="3"/>
</dbReference>
<dbReference type="Proteomes" id="UP000325902">
    <property type="component" value="Unassembled WGS sequence"/>
</dbReference>
<feature type="repeat" description="ANK" evidence="3">
    <location>
        <begin position="529"/>
        <end position="561"/>
    </location>
</feature>
<feature type="compositionally biased region" description="Polar residues" evidence="4">
    <location>
        <begin position="1217"/>
        <end position="1246"/>
    </location>
</feature>
<feature type="compositionally biased region" description="Basic and acidic residues" evidence="4">
    <location>
        <begin position="1270"/>
        <end position="1287"/>
    </location>
</feature>
<feature type="compositionally biased region" description="Basic residues" evidence="4">
    <location>
        <begin position="861"/>
        <end position="876"/>
    </location>
</feature>
<dbReference type="PRINTS" id="PR01415">
    <property type="entry name" value="ANKYRIN"/>
</dbReference>
<dbReference type="EMBL" id="VCHE01000133">
    <property type="protein sequence ID" value="KAB2570516.1"/>
    <property type="molecule type" value="Genomic_DNA"/>
</dbReference>
<dbReference type="Pfam" id="PF00023">
    <property type="entry name" value="Ank"/>
    <property type="match status" value="1"/>
</dbReference>
<keyword evidence="5" id="KW-0808">Transferase</keyword>
<feature type="compositionally biased region" description="Basic and acidic residues" evidence="4">
    <location>
        <begin position="1179"/>
        <end position="1211"/>
    </location>
</feature>
<feature type="compositionally biased region" description="Basic and acidic residues" evidence="4">
    <location>
        <begin position="1247"/>
        <end position="1263"/>
    </location>
</feature>
<evidence type="ECO:0000256" key="1">
    <source>
        <dbReference type="ARBA" id="ARBA00022737"/>
    </source>
</evidence>
<dbReference type="PANTHER" id="PTHR24198">
    <property type="entry name" value="ANKYRIN REPEAT AND PROTEIN KINASE DOMAIN-CONTAINING PROTEIN"/>
    <property type="match status" value="1"/>
</dbReference>
<feature type="repeat" description="ANK" evidence="3">
    <location>
        <begin position="565"/>
        <end position="597"/>
    </location>
</feature>
<feature type="compositionally biased region" description="Polar residues" evidence="4">
    <location>
        <begin position="883"/>
        <end position="892"/>
    </location>
</feature>
<dbReference type="PROSITE" id="PS50297">
    <property type="entry name" value="ANK_REP_REGION"/>
    <property type="match status" value="3"/>
</dbReference>
<keyword evidence="5" id="KW-0675">Receptor</keyword>
<proteinExistence type="predicted"/>
<accession>A0A5N5CYX2</accession>
<feature type="compositionally biased region" description="Basic and acidic residues" evidence="4">
    <location>
        <begin position="850"/>
        <end position="860"/>
    </location>
</feature>
<evidence type="ECO:0000313" key="6">
    <source>
        <dbReference type="Proteomes" id="UP000325902"/>
    </source>
</evidence>
<feature type="region of interest" description="Disordered" evidence="4">
    <location>
        <begin position="1179"/>
        <end position="1295"/>
    </location>
</feature>
<evidence type="ECO:0000256" key="3">
    <source>
        <dbReference type="PROSITE-ProRule" id="PRU00023"/>
    </source>
</evidence>
<reference evidence="5 6" key="1">
    <citation type="journal article" date="2019" name="Sci. Rep.">
        <title>A multi-omics analysis of the grapevine pathogen Lasiodiplodia theobromae reveals that temperature affects the expression of virulence- and pathogenicity-related genes.</title>
        <authorList>
            <person name="Felix C."/>
            <person name="Meneses R."/>
            <person name="Goncalves M.F.M."/>
            <person name="Tilleman L."/>
            <person name="Duarte A.S."/>
            <person name="Jorrin-Novo J.V."/>
            <person name="Van de Peer Y."/>
            <person name="Deforce D."/>
            <person name="Van Nieuwerburgh F."/>
            <person name="Esteves A.C."/>
            <person name="Alves A."/>
        </authorList>
    </citation>
    <scope>NUCLEOTIDE SEQUENCE [LARGE SCALE GENOMIC DNA]</scope>
    <source>
        <strain evidence="5 6">LA-SOL3</strain>
    </source>
</reference>
<keyword evidence="5" id="KW-0418">Kinase</keyword>
<protein>
    <submittedName>
        <fullName evidence="5">Receptor-interacting serine/threonine-protein kinase 4</fullName>
    </submittedName>
</protein>
<dbReference type="SMART" id="SM00248">
    <property type="entry name" value="ANK"/>
    <property type="match status" value="7"/>
</dbReference>
<gene>
    <name evidence="5" type="primary">Ripk4_1</name>
    <name evidence="5" type="ORF">DBV05_g10832</name>
</gene>
<dbReference type="PANTHER" id="PTHR24198:SF165">
    <property type="entry name" value="ANKYRIN REPEAT-CONTAINING PROTEIN-RELATED"/>
    <property type="match status" value="1"/>
</dbReference>
<name>A0A5N5CYX2_9PEZI</name>
<comment type="caution">
    <text evidence="5">The sequence shown here is derived from an EMBL/GenBank/DDBJ whole genome shotgun (WGS) entry which is preliminary data.</text>
</comment>
<evidence type="ECO:0000256" key="2">
    <source>
        <dbReference type="ARBA" id="ARBA00023043"/>
    </source>
</evidence>
<keyword evidence="6" id="KW-1185">Reference proteome</keyword>
<dbReference type="OrthoDB" id="5369447at2759"/>
<dbReference type="GO" id="GO:0016301">
    <property type="term" value="F:kinase activity"/>
    <property type="evidence" value="ECO:0007669"/>
    <property type="project" value="UniProtKB-KW"/>
</dbReference>
<feature type="region of interest" description="Disordered" evidence="4">
    <location>
        <begin position="850"/>
        <end position="910"/>
    </location>
</feature>
<dbReference type="SUPFAM" id="SSF48403">
    <property type="entry name" value="Ankyrin repeat"/>
    <property type="match status" value="1"/>
</dbReference>
<keyword evidence="2 3" id="KW-0040">ANK repeat</keyword>
<feature type="repeat" description="ANK" evidence="3">
    <location>
        <begin position="634"/>
        <end position="666"/>
    </location>
</feature>
<keyword evidence="1" id="KW-0677">Repeat</keyword>
<dbReference type="InterPro" id="IPR036770">
    <property type="entry name" value="Ankyrin_rpt-contain_sf"/>
</dbReference>
<sequence length="1295" mass="145138">MGALIFTSFPISARAIEEVERRKYNEQLLYFFADKETATLKHLLLTFWDQIQGDDNGSDGIITGDSRDDLINNRSDEQLAEMIVTELCKKDTLRVRIVVDALDELPKADQTALDRGFIEKCYKCKHFNRVSLLASYRTTNEAPKATERQVDRKIHTSEIHVTEKETKEDMETYLVGSLKKKLLVKINKGDWKEADIKEVAEKVSSQAKGMFLWAKAVVDIVCSMHDKQEVQRALERLSLPKDIQEAYERVVTQWESKKARRQLQNWECTLALHATGLLAHEGLLSVEALAEAAPLNTGTKKINRKVQEDVLQYPDMVVRLCSPFVEHDRDLGVFRFAHTSMHDYFLSRVSSHATVADLTIAYLCREEFRRGPFRNAAWYDPGDEFLQWLTTHPFLEFAALHWVDAVRASKTDNGQNRKSTRNLLSALYRADENLLLAFQIHRFTISASLPAKLRPAHVFSYFGLFDHLFSSSSRFASVPDASTADADGCTTLHWAIRGSHPYTRLTTVRCLMPSDATAAAAAVAACDNQGQTPLHYAAREGDLPLVRALLDNDAGKQALNTCSQSHGTALRLAAREGHADVVKELLKEDADLHAKCEQGTALHAAVAGGSLDCVVAICDSCTRPHKHLDVYGDTFGTPLHTAAHYGHEEIVKALLERRFDARKKSWEHGSTVTAAAAGCYEGRDTGPYMKIMEMLLARGADVNSAGHTQYAALHHAAHFGHADVTTLLLEEKSRWRRANVKKKSPMGTPFDIAIEKEHMEVVKVLHTKPRIRDGSGLVIRRAIRVMKITWVPIFNGALAGRDMTLIEFLIGLYEGAVERAIRGGQQSTVEQHAPLGTAIFEIMVALATREETKDEKTREEKKKKKKDKKQLLRRRPSTALFKRTSSSSSKQEPTPPPTNKQKKAPRPKSAWREKLDLKFEIALCYFHLKPAMSERGVATTSRNAATGQTVDSSSSPMTFENVLDRLTKAAVLLLGAAFDCKNFKAVRPLANAWTDALLYIESGPMLMRLVDRRGKELRDILTADGKTPEDKFREAGNLASVGIELLATAIERGPPAEMLADGFALLLADALDHAATDDTGKVVRSQDIFHVLNAFLTMFRTALDPPDRARVELLTRAGAEMVVESVKTGNEGLIVNMDRMMQAVRQDAKEENMMDVVEGVLEKKRKDIVTVPAAEFEKRGIKGAEREDKDNVHQHQTKDEMQDQQQEKPQDKAGGQEQEQTQPEAESQGQDQPKPQPTAQEQNQHNTEQKDQEVQDQQKDQPKDQQQGQKPEEKMKEKKETKGEKIKRIILQILA</sequence>
<dbReference type="InterPro" id="IPR002110">
    <property type="entry name" value="Ankyrin_rpt"/>
</dbReference>
<organism evidence="5 6">
    <name type="scientific">Lasiodiplodia theobromae</name>
    <dbReference type="NCBI Taxonomy" id="45133"/>
    <lineage>
        <taxon>Eukaryota</taxon>
        <taxon>Fungi</taxon>
        <taxon>Dikarya</taxon>
        <taxon>Ascomycota</taxon>
        <taxon>Pezizomycotina</taxon>
        <taxon>Dothideomycetes</taxon>
        <taxon>Dothideomycetes incertae sedis</taxon>
        <taxon>Botryosphaeriales</taxon>
        <taxon>Botryosphaeriaceae</taxon>
        <taxon>Lasiodiplodia</taxon>
    </lineage>
</organism>
<dbReference type="Pfam" id="PF12796">
    <property type="entry name" value="Ank_2"/>
    <property type="match status" value="3"/>
</dbReference>
<dbReference type="Gene3D" id="1.25.40.20">
    <property type="entry name" value="Ankyrin repeat-containing domain"/>
    <property type="match status" value="1"/>
</dbReference>
<evidence type="ECO:0000256" key="4">
    <source>
        <dbReference type="SAM" id="MobiDB-lite"/>
    </source>
</evidence>
<evidence type="ECO:0000313" key="5">
    <source>
        <dbReference type="EMBL" id="KAB2570516.1"/>
    </source>
</evidence>